<proteinExistence type="predicted"/>
<accession>A0ACC7S196</accession>
<reference evidence="2" key="1">
    <citation type="journal article" date="2020" name="Toxins">
        <title>Phylogenomic Analysis of Secondary Metabolism in the Toxic Cyanobacterial Genera Anabaena, Dolichospermum and Aphanizomenon.</title>
        <authorList>
            <person name="Oesterholm J."/>
            <person name="Popin R.V."/>
            <person name="Fewer D.P."/>
            <person name="Sivonen K."/>
        </authorList>
    </citation>
    <scope>NUCLEOTIDE SEQUENCE [LARGE SCALE GENOMIC DNA]</scope>
    <source>
        <strain evidence="2">UHCC 0037</strain>
    </source>
</reference>
<dbReference type="Proteomes" id="UP001517388">
    <property type="component" value="Unassembled WGS sequence"/>
</dbReference>
<evidence type="ECO:0000313" key="1">
    <source>
        <dbReference type="EMBL" id="MTJ42273.1"/>
    </source>
</evidence>
<protein>
    <submittedName>
        <fullName evidence="1">Uncharacterized protein</fullName>
    </submittedName>
</protein>
<organism evidence="1 2">
    <name type="scientific">Dolichospermum flos-aquae UHCC 0037</name>
    <dbReference type="NCBI Taxonomy" id="2590026"/>
    <lineage>
        <taxon>Bacteria</taxon>
        <taxon>Bacillati</taxon>
        <taxon>Cyanobacteriota</taxon>
        <taxon>Cyanophyceae</taxon>
        <taxon>Nostocales</taxon>
        <taxon>Aphanizomenonaceae</taxon>
        <taxon>Dolichospermum</taxon>
    </lineage>
</organism>
<comment type="caution">
    <text evidence="1">The sequence shown here is derived from an EMBL/GenBank/DDBJ whole genome shotgun (WGS) entry which is preliminary data.</text>
</comment>
<name>A0ACC7S196_DOLFA</name>
<sequence>MFSVFGKKPVDAISLPDVPYSVRLNCKDGGIFVGGKEPQHRRSNPDDKIDISIIKVSKYYGNLGLQYTGQWIQLFFVAAPNIDPKILPQNTVCVCYIKKQSISNLFSKVQDVISEQDPGMGIFTIKFNKESGKDGPYYTVAFDWRERQGEPENKQLQQIAGLLQTQPALFDFEGTRDMQCLDGLSSEEITALLEGGQEQPELPPSNVKKIKGGK</sequence>
<keyword evidence="2" id="KW-1185">Reference proteome</keyword>
<evidence type="ECO:0000313" key="2">
    <source>
        <dbReference type="Proteomes" id="UP001517388"/>
    </source>
</evidence>
<gene>
    <name evidence="1" type="ORF">FJR39_03105</name>
</gene>
<dbReference type="EMBL" id="VILF01000001">
    <property type="protein sequence ID" value="MTJ42273.1"/>
    <property type="molecule type" value="Genomic_DNA"/>
</dbReference>